<accession>A0A1C7MNG7</accession>
<evidence type="ECO:0000313" key="2">
    <source>
        <dbReference type="Proteomes" id="UP000092993"/>
    </source>
</evidence>
<comment type="caution">
    <text evidence="1">The sequence shown here is derived from an EMBL/GenBank/DDBJ whole genome shotgun (WGS) entry which is preliminary data.</text>
</comment>
<keyword evidence="2" id="KW-1185">Reference proteome</keyword>
<protein>
    <submittedName>
        <fullName evidence="1">Uncharacterized protein</fullName>
    </submittedName>
</protein>
<gene>
    <name evidence="1" type="ORF">A0H81_02480</name>
</gene>
<name>A0A1C7MNG7_GRIFR</name>
<dbReference type="EMBL" id="LUGG01000002">
    <property type="protein sequence ID" value="OBZ78207.1"/>
    <property type="molecule type" value="Genomic_DNA"/>
</dbReference>
<dbReference type="AlphaFoldDB" id="A0A1C7MNG7"/>
<dbReference type="OrthoDB" id="2686513at2759"/>
<proteinExistence type="predicted"/>
<organism evidence="1 2">
    <name type="scientific">Grifola frondosa</name>
    <name type="common">Maitake</name>
    <name type="synonym">Polyporus frondosus</name>
    <dbReference type="NCBI Taxonomy" id="5627"/>
    <lineage>
        <taxon>Eukaryota</taxon>
        <taxon>Fungi</taxon>
        <taxon>Dikarya</taxon>
        <taxon>Basidiomycota</taxon>
        <taxon>Agaricomycotina</taxon>
        <taxon>Agaricomycetes</taxon>
        <taxon>Polyporales</taxon>
        <taxon>Grifolaceae</taxon>
        <taxon>Grifola</taxon>
    </lineage>
</organism>
<evidence type="ECO:0000313" key="1">
    <source>
        <dbReference type="EMBL" id="OBZ78207.1"/>
    </source>
</evidence>
<dbReference type="Proteomes" id="UP000092993">
    <property type="component" value="Unassembled WGS sequence"/>
</dbReference>
<reference evidence="1 2" key="1">
    <citation type="submission" date="2016-03" db="EMBL/GenBank/DDBJ databases">
        <title>Whole genome sequencing of Grifola frondosa 9006-11.</title>
        <authorList>
            <person name="Min B."/>
            <person name="Park H."/>
            <person name="Kim J.-G."/>
            <person name="Cho H."/>
            <person name="Oh Y.-L."/>
            <person name="Kong W.-S."/>
            <person name="Choi I.-G."/>
        </authorList>
    </citation>
    <scope>NUCLEOTIDE SEQUENCE [LARGE SCALE GENOMIC DNA]</scope>
    <source>
        <strain evidence="1 2">9006-11</strain>
    </source>
</reference>
<sequence length="150" mass="16620">MVQSISRQCHDYLHIISLDSELAQCSVMAIVNLANTLTFYFLQPLLRGVLSTFASSVSVTMMSRVMLNLHESVAGSDVIDTSTTLTASEDFTSLMFTSRITTHPDAPDALRFRESVYLSAAPEDPLTGEGHIEEVYELQELHPPHVHPKV</sequence>